<keyword evidence="1" id="KW-0378">Hydrolase</keyword>
<dbReference type="AlphaFoldDB" id="A0A919AUA1"/>
<evidence type="ECO:0000259" key="2">
    <source>
        <dbReference type="Pfam" id="PF12697"/>
    </source>
</evidence>
<feature type="domain" description="AB hydrolase-1" evidence="2">
    <location>
        <begin position="14"/>
        <end position="246"/>
    </location>
</feature>
<dbReference type="InterPro" id="IPR000639">
    <property type="entry name" value="Epox_hydrolase-like"/>
</dbReference>
<evidence type="ECO:0000256" key="1">
    <source>
        <dbReference type="ARBA" id="ARBA00022801"/>
    </source>
</evidence>
<dbReference type="RefSeq" id="WP_191252022.1">
    <property type="nucleotide sequence ID" value="NZ_BNCI01000002.1"/>
</dbReference>
<proteinExistence type="predicted"/>
<accession>A0A919AUA1</accession>
<dbReference type="Pfam" id="PF12697">
    <property type="entry name" value="Abhydrolase_6"/>
    <property type="match status" value="1"/>
</dbReference>
<dbReference type="InterPro" id="IPR000073">
    <property type="entry name" value="AB_hydrolase_1"/>
</dbReference>
<dbReference type="Gene3D" id="3.40.50.1820">
    <property type="entry name" value="alpha/beta hydrolase"/>
    <property type="match status" value="1"/>
</dbReference>
<dbReference type="PANTHER" id="PTHR46118">
    <property type="entry name" value="PROTEIN ABHD11"/>
    <property type="match status" value="1"/>
</dbReference>
<evidence type="ECO:0000313" key="3">
    <source>
        <dbReference type="EMBL" id="GHF23365.1"/>
    </source>
</evidence>
<reference evidence="3" key="2">
    <citation type="submission" date="2020-09" db="EMBL/GenBank/DDBJ databases">
        <authorList>
            <person name="Sun Q."/>
            <person name="Kim S."/>
        </authorList>
    </citation>
    <scope>NUCLEOTIDE SEQUENCE</scope>
    <source>
        <strain evidence="3">KCTC 42590</strain>
    </source>
</reference>
<keyword evidence="4" id="KW-1185">Reference proteome</keyword>
<sequence length="254" mass="28162">MKLFHRIRGEGHPVVLLHGLFGSADNLGALARALEEDYQVIAVDLRNHGRSDHADDMTYPLLAADVIELLDDLGLDEDVYLVGHSMGGKTSMQTALTIPERIGKLVVLDIAPVQYSHGHDSILAGMQAVSEKGAEGRKPAGEILKQFIDEPEIISFILTNWRKNKDGKWGWRLNLDAILDQHSNIMAGNDGTPYLGPTLFVRGGTSNYITADHKDQILELFPRATVRTVEGTGHWLHAEKPDMVNRIVKRFLSE</sequence>
<dbReference type="PRINTS" id="PR00412">
    <property type="entry name" value="EPOXHYDRLASE"/>
</dbReference>
<dbReference type="SUPFAM" id="SSF53474">
    <property type="entry name" value="alpha/beta-Hydrolases"/>
    <property type="match status" value="1"/>
</dbReference>
<organism evidence="3 4">
    <name type="scientific">Kordiimonas sediminis</name>
    <dbReference type="NCBI Taxonomy" id="1735581"/>
    <lineage>
        <taxon>Bacteria</taxon>
        <taxon>Pseudomonadati</taxon>
        <taxon>Pseudomonadota</taxon>
        <taxon>Alphaproteobacteria</taxon>
        <taxon>Kordiimonadales</taxon>
        <taxon>Kordiimonadaceae</taxon>
        <taxon>Kordiimonas</taxon>
    </lineage>
</organism>
<name>A0A919AUA1_9PROT</name>
<gene>
    <name evidence="3" type="ORF">GCM10017044_17350</name>
</gene>
<dbReference type="GO" id="GO:0016787">
    <property type="term" value="F:hydrolase activity"/>
    <property type="evidence" value="ECO:0007669"/>
    <property type="project" value="UniProtKB-KW"/>
</dbReference>
<dbReference type="Proteomes" id="UP000630923">
    <property type="component" value="Unassembled WGS sequence"/>
</dbReference>
<evidence type="ECO:0000313" key="4">
    <source>
        <dbReference type="Proteomes" id="UP000630923"/>
    </source>
</evidence>
<dbReference type="PANTHER" id="PTHR46118:SF4">
    <property type="entry name" value="PROTEIN ABHD11"/>
    <property type="match status" value="1"/>
</dbReference>
<dbReference type="InterPro" id="IPR029058">
    <property type="entry name" value="AB_hydrolase_fold"/>
</dbReference>
<protein>
    <submittedName>
        <fullName evidence="3">Acyl-CoA esterase</fullName>
    </submittedName>
</protein>
<reference evidence="3" key="1">
    <citation type="journal article" date="2014" name="Int. J. Syst. Evol. Microbiol.">
        <title>Complete genome sequence of Corynebacterium casei LMG S-19264T (=DSM 44701T), isolated from a smear-ripened cheese.</title>
        <authorList>
            <consortium name="US DOE Joint Genome Institute (JGI-PGF)"/>
            <person name="Walter F."/>
            <person name="Albersmeier A."/>
            <person name="Kalinowski J."/>
            <person name="Ruckert C."/>
        </authorList>
    </citation>
    <scope>NUCLEOTIDE SEQUENCE</scope>
    <source>
        <strain evidence="3">KCTC 42590</strain>
    </source>
</reference>
<dbReference type="EMBL" id="BNCI01000002">
    <property type="protein sequence ID" value="GHF23365.1"/>
    <property type="molecule type" value="Genomic_DNA"/>
</dbReference>
<comment type="caution">
    <text evidence="3">The sequence shown here is derived from an EMBL/GenBank/DDBJ whole genome shotgun (WGS) entry which is preliminary data.</text>
</comment>
<dbReference type="PRINTS" id="PR00111">
    <property type="entry name" value="ABHYDROLASE"/>
</dbReference>